<dbReference type="FunFam" id="3.40.366.10:FF:000002">
    <property type="entry name" value="Probable polyketide synthase 2"/>
    <property type="match status" value="1"/>
</dbReference>
<dbReference type="SMART" id="SM00827">
    <property type="entry name" value="PKS_AT"/>
    <property type="match status" value="1"/>
</dbReference>
<dbReference type="InterPro" id="IPR020806">
    <property type="entry name" value="PKS_PP-bd"/>
</dbReference>
<dbReference type="CDD" id="cd08952">
    <property type="entry name" value="KR_1_SDR_x"/>
    <property type="match status" value="1"/>
</dbReference>
<dbReference type="InterPro" id="IPR057326">
    <property type="entry name" value="KR_dom"/>
</dbReference>
<dbReference type="Gene3D" id="3.40.47.10">
    <property type="match status" value="1"/>
</dbReference>
<dbReference type="SMART" id="SM00822">
    <property type="entry name" value="PKS_KR"/>
    <property type="match status" value="1"/>
</dbReference>
<evidence type="ECO:0000256" key="1">
    <source>
        <dbReference type="ARBA" id="ARBA00001957"/>
    </source>
</evidence>
<dbReference type="InterPro" id="IPR020841">
    <property type="entry name" value="PKS_Beta-ketoAc_synthase_dom"/>
</dbReference>
<dbReference type="Gene3D" id="1.10.1200.10">
    <property type="entry name" value="ACP-like"/>
    <property type="match status" value="1"/>
</dbReference>
<evidence type="ECO:0000256" key="2">
    <source>
        <dbReference type="ARBA" id="ARBA00022450"/>
    </source>
</evidence>
<dbReference type="Pfam" id="PF08659">
    <property type="entry name" value="KR"/>
    <property type="match status" value="1"/>
</dbReference>
<feature type="region of interest" description="Disordered" evidence="8">
    <location>
        <begin position="1863"/>
        <end position="1884"/>
    </location>
</feature>
<feature type="compositionally biased region" description="Polar residues" evidence="8">
    <location>
        <begin position="1867"/>
        <end position="1876"/>
    </location>
</feature>
<dbReference type="Pfam" id="PF02801">
    <property type="entry name" value="Ketoacyl-synt_C"/>
    <property type="match status" value="1"/>
</dbReference>
<evidence type="ECO:0000256" key="4">
    <source>
        <dbReference type="ARBA" id="ARBA00022679"/>
    </source>
</evidence>
<dbReference type="GO" id="GO:0004315">
    <property type="term" value="F:3-oxoacyl-[acyl-carrier-protein] synthase activity"/>
    <property type="evidence" value="ECO:0007669"/>
    <property type="project" value="InterPro"/>
</dbReference>
<dbReference type="SUPFAM" id="SSF52151">
    <property type="entry name" value="FabD/lysophospholipase-like"/>
    <property type="match status" value="1"/>
</dbReference>
<dbReference type="CDD" id="cd00833">
    <property type="entry name" value="PKS"/>
    <property type="match status" value="1"/>
</dbReference>
<dbReference type="InterPro" id="IPR001031">
    <property type="entry name" value="Thioesterase"/>
</dbReference>
<dbReference type="Gene3D" id="3.30.70.3290">
    <property type="match status" value="1"/>
</dbReference>
<evidence type="ECO:0000256" key="6">
    <source>
        <dbReference type="ARBA" id="ARBA00023268"/>
    </source>
</evidence>
<dbReference type="SUPFAM" id="SSF55048">
    <property type="entry name" value="Probable ACP-binding domain of malonyl-CoA ACP transacylase"/>
    <property type="match status" value="1"/>
</dbReference>
<name>A0AB39QAT1_9ACTN</name>
<keyword evidence="3" id="KW-0597">Phosphoprotein</keyword>
<feature type="domain" description="Ketosynthase family 3 (KS3)" evidence="10">
    <location>
        <begin position="39"/>
        <end position="465"/>
    </location>
</feature>
<dbReference type="InterPro" id="IPR016035">
    <property type="entry name" value="Acyl_Trfase/lysoPLipase"/>
</dbReference>
<dbReference type="InterPro" id="IPR001227">
    <property type="entry name" value="Ac_transferase_dom_sf"/>
</dbReference>
<keyword evidence="4" id="KW-0808">Transferase</keyword>
<dbReference type="InterPro" id="IPR032821">
    <property type="entry name" value="PKS_assoc"/>
</dbReference>
<dbReference type="InterPro" id="IPR050091">
    <property type="entry name" value="PKS_NRPS_Biosynth_Enz"/>
</dbReference>
<reference evidence="11" key="1">
    <citation type="submission" date="2024-07" db="EMBL/GenBank/DDBJ databases">
        <authorList>
            <person name="Yu S.T."/>
        </authorList>
    </citation>
    <scope>NUCLEOTIDE SEQUENCE</scope>
    <source>
        <strain evidence="11">R28</strain>
    </source>
</reference>
<feature type="region of interest" description="Disordered" evidence="8">
    <location>
        <begin position="1446"/>
        <end position="1471"/>
    </location>
</feature>
<dbReference type="SUPFAM" id="SSF53901">
    <property type="entry name" value="Thiolase-like"/>
    <property type="match status" value="1"/>
</dbReference>
<keyword evidence="7" id="KW-0012">Acyltransferase</keyword>
<protein>
    <submittedName>
        <fullName evidence="11">SDR family NAD(P)-dependent oxidoreductase</fullName>
    </submittedName>
</protein>
<keyword evidence="5" id="KW-0045">Antibiotic biosynthesis</keyword>
<dbReference type="GO" id="GO:0031177">
    <property type="term" value="F:phosphopantetheine binding"/>
    <property type="evidence" value="ECO:0007669"/>
    <property type="project" value="InterPro"/>
</dbReference>
<accession>A0AB39QAT1</accession>
<dbReference type="RefSeq" id="WP_369172898.1">
    <property type="nucleotide sequence ID" value="NZ_CP163439.1"/>
</dbReference>
<evidence type="ECO:0000256" key="5">
    <source>
        <dbReference type="ARBA" id="ARBA00023194"/>
    </source>
</evidence>
<dbReference type="Pfam" id="PF16197">
    <property type="entry name" value="KAsynt_C_assoc"/>
    <property type="match status" value="1"/>
</dbReference>
<dbReference type="Gene3D" id="3.40.50.1820">
    <property type="entry name" value="alpha/beta hydrolase"/>
    <property type="match status" value="1"/>
</dbReference>
<dbReference type="PANTHER" id="PTHR43775:SF51">
    <property type="entry name" value="INACTIVE PHENOLPHTHIOCEROL SYNTHESIS POLYKETIDE SYNTHASE TYPE I PKS1-RELATED"/>
    <property type="match status" value="1"/>
</dbReference>
<dbReference type="SMART" id="SM00823">
    <property type="entry name" value="PKS_PP"/>
    <property type="match status" value="1"/>
</dbReference>
<feature type="region of interest" description="Disordered" evidence="8">
    <location>
        <begin position="1566"/>
        <end position="1587"/>
    </location>
</feature>
<dbReference type="EMBL" id="CP163439">
    <property type="protein sequence ID" value="XDQ38194.1"/>
    <property type="molecule type" value="Genomic_DNA"/>
</dbReference>
<keyword evidence="2" id="KW-0596">Phosphopantetheine</keyword>
<dbReference type="SMART" id="SM01294">
    <property type="entry name" value="PKS_PP_betabranch"/>
    <property type="match status" value="1"/>
</dbReference>
<dbReference type="InterPro" id="IPR029058">
    <property type="entry name" value="AB_hydrolase_fold"/>
</dbReference>
<dbReference type="SMART" id="SM00825">
    <property type="entry name" value="PKS_KS"/>
    <property type="match status" value="1"/>
</dbReference>
<dbReference type="SUPFAM" id="SSF51735">
    <property type="entry name" value="NAD(P)-binding Rossmann-fold domains"/>
    <property type="match status" value="2"/>
</dbReference>
<dbReference type="SMART" id="SM00824">
    <property type="entry name" value="PKS_TE"/>
    <property type="match status" value="1"/>
</dbReference>
<keyword evidence="6" id="KW-0511">Multifunctional enzyme</keyword>
<evidence type="ECO:0000313" key="11">
    <source>
        <dbReference type="EMBL" id="XDQ38194.1"/>
    </source>
</evidence>
<dbReference type="Gene3D" id="3.40.366.10">
    <property type="entry name" value="Malonyl-Coenzyme A Acyl Carrier Protein, domain 2"/>
    <property type="match status" value="1"/>
</dbReference>
<proteinExistence type="predicted"/>
<comment type="cofactor">
    <cofactor evidence="1">
        <name>pantetheine 4'-phosphate</name>
        <dbReference type="ChEBI" id="CHEBI:47942"/>
    </cofactor>
</comment>
<dbReference type="PROSITE" id="PS00606">
    <property type="entry name" value="KS3_1"/>
    <property type="match status" value="1"/>
</dbReference>
<dbReference type="InterPro" id="IPR014031">
    <property type="entry name" value="Ketoacyl_synth_C"/>
</dbReference>
<dbReference type="Pfam" id="PF00550">
    <property type="entry name" value="PP-binding"/>
    <property type="match status" value="1"/>
</dbReference>
<dbReference type="InterPro" id="IPR013968">
    <property type="entry name" value="PKS_KR"/>
</dbReference>
<dbReference type="PANTHER" id="PTHR43775">
    <property type="entry name" value="FATTY ACID SYNTHASE"/>
    <property type="match status" value="1"/>
</dbReference>
<dbReference type="InterPro" id="IPR036736">
    <property type="entry name" value="ACP-like_sf"/>
</dbReference>
<dbReference type="PROSITE" id="PS50075">
    <property type="entry name" value="CARRIER"/>
    <property type="match status" value="1"/>
</dbReference>
<sequence length="1884" mass="197579">MALSSPQNSTEKLVEALRTSVKEVERLRQRNRELEDAAHEPIAIVGMACRYPAGVDSPEALWELVATETDAIGPFPTDRGWDVDGVYDPDPDARGTTYCREGGFLAGAADFDASFFGISPREAVVMDPQQRQLLEVCWEALERAELAPETLRGSRTGVYVGAAHADYVSDPGRVPEGSEGHLLAGSADAVLSGRVSYALGLEGPSMTVETACSSSLVALHVAVAALRRGECGLALAAGVAVMPDPAAFVEFSRQKGLAADGRCKAFSADADGTGWAEGVGVLVLQRLADARREGRRVLGLVRGSAVNQDGASNGLTAPTGPAQQRVIRQALADARLTADQVDAVEAHGTGTRLGDPIEAGALIDTYGQERPPGRPLWLGSLKSNIGHAQAAAGVGGVIKMVQAMRHGLLPRTLHADDPTPHVNWSAGSVRLLTEAVRWERAAGPRRAGVSAFGVGGTNAHIILEEAPPPPDAPGPPGPAHGGIVAAGPRAVSPDASVPVVWVVSGRGQAALRDQADRLHSHLRETPDCRPLDIGYSLAATRTAFEHRAVLLGSSHTELMETLREFADGGRAPAVVSGVRRRDGKVAFMFTGQGSQRAGMSGELRAAFPVFAAALDEITRRLDARLDRPLSAVLEAGPGTPDAELLHRTQYTQAALFAVEVALFRLLESWGMRPDRLLGHSVGEIAAAHVAGILDLDDACTLVAARGRLMAGLPAGGAMVSVRATETEVLDVLADTADQVSVAAVNGPRSVVISGAEEAVTALAARFAGQGRATKRLRVSHAFHSPLMDGMLADFRRIAEGLRYHAPRIPIVAHVTGERAVAADELCSADYWVRHVRRTVRFDDAVRTARAQGVTTFVELGPDASLCAMAEECLAAEFADPGDPADPEVTLVPVLRRPPAGGTDPVSAPPAGAVTLLRAVATAHTRGAAVDWAALFAGSDARRVALPVYAFQHRRYWIEPATPAAHALSDWRYRTAWRPLPPAGDRDPGDAATARPAAPRHWLVVHPDQGRGAGLADAAERALSGTGAVVTRLAVDVASADRSSLAAALARCLPGTPRGDTVAPVPGVLSLLGADDREHPRHGPVAIGVVATLFLAQAMEDEAVSARLWCVTQDAVAVDRAERPTAVGAQLWGLGRTAALEMPARWGGLLDLPGSAQDAHWSSAVRLLEGPEDQIAVRDHGVHGRRLVRAPADPGGPRYRPRGTVLVTGGTGALGGHLARWLARNGAEHLVLVSRRGHRGPTAAGLEAELLELGVKVTFAVCDVAHRDALAGVLAAVPADTPLTAVFHAAGVPQVSALGETDAGLFAEVCSGKVAGARNLDELTRSHDLDAFVLFASGAGVWGSAGQSAYAAANAELDALAQRRRADGLPATSVAWGVWAGEGMGGQGGAEYLRRRGVRAMAPTTALEVLARSIGDEEPCLTVTDMDWPRFADGFTAFRPSPLISELPETHSAPGLPDAPPAPTATAPRATPVARSRIEQLGPDDRLAVLLALIRDEAADLLGHAGPEDVVPDERFLQLGFDSLATVRLRRRLGAALDVELPAGLLFDHDTPRALAGHLAGLLTGGRGDNPAGATGRPPAGAGSDAAQPVVRSSFTALYEEAVRTRRVGEAVDVLAAAAGFRPAFRTADEQPLTPVVMSGATLTTGPGRPLLVGCAGTSVGSGPHEFVALARALDGRCDFAALPQPGFEAGEKLPASFEVLLEAQAAALARHTAGRPFALLGHSAGANIAHALTRHLEARGTGPAALVLVDVYTPRDPGAMGVWRHEMLDWVARRAAVPFDDTRLCAMGAYHRMLLDWSPRPTRAPVLHLRACEPLGAWEGEPDGWKSRWEYAHTAAELPGTHFTLMGEHAPATAQAVLDWLDGLPPTATQGRTATESTDDRRDE</sequence>
<dbReference type="FunFam" id="3.40.47.10:FF:000019">
    <property type="entry name" value="Polyketide synthase type I"/>
    <property type="match status" value="1"/>
</dbReference>
<dbReference type="GO" id="GO:0033068">
    <property type="term" value="P:macrolide biosynthetic process"/>
    <property type="evidence" value="ECO:0007669"/>
    <property type="project" value="UniProtKB-ARBA"/>
</dbReference>
<evidence type="ECO:0000259" key="10">
    <source>
        <dbReference type="PROSITE" id="PS52004"/>
    </source>
</evidence>
<dbReference type="SUPFAM" id="SSF53474">
    <property type="entry name" value="alpha/beta-Hydrolases"/>
    <property type="match status" value="1"/>
</dbReference>
<evidence type="ECO:0000256" key="3">
    <source>
        <dbReference type="ARBA" id="ARBA00022553"/>
    </source>
</evidence>
<dbReference type="Gene3D" id="3.40.50.720">
    <property type="entry name" value="NAD(P)-binding Rossmann-like Domain"/>
    <property type="match status" value="1"/>
</dbReference>
<feature type="compositionally biased region" description="Low complexity" evidence="8">
    <location>
        <begin position="1570"/>
        <end position="1582"/>
    </location>
</feature>
<feature type="domain" description="Carrier" evidence="9">
    <location>
        <begin position="1487"/>
        <end position="1562"/>
    </location>
</feature>
<dbReference type="Pfam" id="PF00975">
    <property type="entry name" value="Thioesterase"/>
    <property type="match status" value="1"/>
</dbReference>
<dbReference type="PROSITE" id="PS00012">
    <property type="entry name" value="PHOSPHOPANTETHEINE"/>
    <property type="match status" value="1"/>
</dbReference>
<dbReference type="InterPro" id="IPR015083">
    <property type="entry name" value="NorB/c/GfsB-D-like_docking"/>
</dbReference>
<evidence type="ECO:0000256" key="7">
    <source>
        <dbReference type="ARBA" id="ARBA00023315"/>
    </source>
</evidence>
<dbReference type="InterPro" id="IPR014043">
    <property type="entry name" value="Acyl_transferase_dom"/>
</dbReference>
<dbReference type="InterPro" id="IPR020802">
    <property type="entry name" value="TesA-like"/>
</dbReference>
<organism evidence="11">
    <name type="scientific">Streptomyces sp. R28</name>
    <dbReference type="NCBI Taxonomy" id="3238628"/>
    <lineage>
        <taxon>Bacteria</taxon>
        <taxon>Bacillati</taxon>
        <taxon>Actinomycetota</taxon>
        <taxon>Actinomycetes</taxon>
        <taxon>Kitasatosporales</taxon>
        <taxon>Streptomycetaceae</taxon>
        <taxon>Streptomyces</taxon>
    </lineage>
</organism>
<evidence type="ECO:0000256" key="8">
    <source>
        <dbReference type="SAM" id="MobiDB-lite"/>
    </source>
</evidence>
<dbReference type="InterPro" id="IPR009081">
    <property type="entry name" value="PP-bd_ACP"/>
</dbReference>
<dbReference type="InterPro" id="IPR018201">
    <property type="entry name" value="Ketoacyl_synth_AS"/>
</dbReference>
<dbReference type="Pfam" id="PF00698">
    <property type="entry name" value="Acyl_transf_1"/>
    <property type="match status" value="1"/>
</dbReference>
<dbReference type="Pfam" id="PF08990">
    <property type="entry name" value="Docking"/>
    <property type="match status" value="1"/>
</dbReference>
<dbReference type="GO" id="GO:0004312">
    <property type="term" value="F:fatty acid synthase activity"/>
    <property type="evidence" value="ECO:0007669"/>
    <property type="project" value="TreeGrafter"/>
</dbReference>
<dbReference type="InterPro" id="IPR006162">
    <property type="entry name" value="Ppantetheine_attach_site"/>
</dbReference>
<dbReference type="InterPro" id="IPR016039">
    <property type="entry name" value="Thiolase-like"/>
</dbReference>
<dbReference type="GO" id="GO:0006633">
    <property type="term" value="P:fatty acid biosynthetic process"/>
    <property type="evidence" value="ECO:0007669"/>
    <property type="project" value="InterPro"/>
</dbReference>
<dbReference type="InterPro" id="IPR016036">
    <property type="entry name" value="Malonyl_transacylase_ACP-bd"/>
</dbReference>
<gene>
    <name evidence="11" type="ORF">AB5J49_35245</name>
</gene>
<dbReference type="PROSITE" id="PS52004">
    <property type="entry name" value="KS3_2"/>
    <property type="match status" value="1"/>
</dbReference>
<dbReference type="InterPro" id="IPR014030">
    <property type="entry name" value="Ketoacyl_synth_N"/>
</dbReference>
<dbReference type="InterPro" id="IPR036291">
    <property type="entry name" value="NAD(P)-bd_dom_sf"/>
</dbReference>
<evidence type="ECO:0000259" key="9">
    <source>
        <dbReference type="PROSITE" id="PS50075"/>
    </source>
</evidence>
<dbReference type="Pfam" id="PF00109">
    <property type="entry name" value="ketoacyl-synt"/>
    <property type="match status" value="1"/>
</dbReference>